<feature type="transmembrane region" description="Helical" evidence="1">
    <location>
        <begin position="155"/>
        <end position="181"/>
    </location>
</feature>
<keyword evidence="3" id="KW-1185">Reference proteome</keyword>
<name>I7LLG0_METBM</name>
<feature type="transmembrane region" description="Helical" evidence="1">
    <location>
        <begin position="193"/>
        <end position="214"/>
    </location>
</feature>
<feature type="transmembrane region" description="Helical" evidence="1">
    <location>
        <begin position="49"/>
        <end position="71"/>
    </location>
</feature>
<accession>I7LLG0</accession>
<evidence type="ECO:0000313" key="2">
    <source>
        <dbReference type="EMBL" id="CCJ35334.1"/>
    </source>
</evidence>
<evidence type="ECO:0000256" key="1">
    <source>
        <dbReference type="SAM" id="Phobius"/>
    </source>
</evidence>
<evidence type="ECO:0000313" key="3">
    <source>
        <dbReference type="Proteomes" id="UP000009007"/>
    </source>
</evidence>
<keyword evidence="1" id="KW-1133">Transmembrane helix</keyword>
<dbReference type="HOGENOM" id="CLU_1280788_0_0_2"/>
<dbReference type="Proteomes" id="UP000009007">
    <property type="component" value="Chromosome I"/>
</dbReference>
<protein>
    <recommendedName>
        <fullName evidence="4">Small multi-drug export protein</fullName>
    </recommendedName>
</protein>
<gene>
    <name evidence="2" type="ordered locus">BN140_0411</name>
</gene>
<proteinExistence type="predicted"/>
<dbReference type="KEGG" id="mbg:BN140_0411"/>
<feature type="transmembrane region" description="Helical" evidence="1">
    <location>
        <begin position="104"/>
        <end position="129"/>
    </location>
</feature>
<organism evidence="2 3">
    <name type="scientific">Methanoculleus bourgensis (strain ATCC 43281 / DSM 3045 / OCM 15 / MS2)</name>
    <name type="common">Methanogenium bourgense</name>
    <dbReference type="NCBI Taxonomy" id="1201294"/>
    <lineage>
        <taxon>Archaea</taxon>
        <taxon>Methanobacteriati</taxon>
        <taxon>Methanobacteriota</taxon>
        <taxon>Stenosarchaea group</taxon>
        <taxon>Methanomicrobia</taxon>
        <taxon>Methanomicrobiales</taxon>
        <taxon>Methanomicrobiaceae</taxon>
        <taxon>Methanoculleus</taxon>
    </lineage>
</organism>
<dbReference type="AlphaFoldDB" id="I7LLG0"/>
<reference evidence="3" key="1">
    <citation type="journal article" date="2012" name="J. Bacteriol.">
        <title>Complete genome sequence of the hydrogenotrophic, methanogenic archaeon Methanoculleus bourgensis strain MS2T, isolated from a sewage sludge digester.</title>
        <authorList>
            <person name="Maus I."/>
            <person name="Wibberg D."/>
            <person name="Stantscheff R."/>
            <person name="Eikmeyer F.G."/>
            <person name="Seffner A."/>
            <person name="Boelter J."/>
            <person name="Szczepanowski R."/>
            <person name="Blom J."/>
            <person name="Jaenicke S."/>
            <person name="Konig H."/>
            <person name="Puhler A."/>
            <person name="Schluter A."/>
        </authorList>
    </citation>
    <scope>NUCLEOTIDE SEQUENCE [LARGE SCALE GENOMIC DNA]</scope>
    <source>
        <strain evidence="3">ATCC 43281 / DSM 3045 / OCM 15 / MS2</strain>
    </source>
</reference>
<sequence length="215" mass="23977">MHGQYRYTRTHPHAQVHLLRRYKRESMIRIAAIEECERRISPEACRMRIARSIGFVILFLLVIPHLLGLAFGVPPPAVFTLIASTILLQAAAALVGLSLGQHPAVVLIFLTSVAVAVMIGILEICDLFAERSYLIQRLLRKIDAKMGRIDYLKHYGALMLIPIIWIPGIALYGAPVVAWLFQYPRRISILCMTAGWVIAVIVVMAAALGLVRLAF</sequence>
<keyword evidence="1" id="KW-0812">Transmembrane</keyword>
<evidence type="ECO:0008006" key="4">
    <source>
        <dbReference type="Google" id="ProtNLM"/>
    </source>
</evidence>
<dbReference type="EMBL" id="HE964772">
    <property type="protein sequence ID" value="CCJ35334.1"/>
    <property type="molecule type" value="Genomic_DNA"/>
</dbReference>
<dbReference type="PATRIC" id="fig|1201294.9.peg.440"/>
<feature type="transmembrane region" description="Helical" evidence="1">
    <location>
        <begin position="77"/>
        <end position="97"/>
    </location>
</feature>
<keyword evidence="1" id="KW-0472">Membrane</keyword>